<organism evidence="1 2">
    <name type="scientific">Pseudomonas syringae pv. actinidiae</name>
    <dbReference type="NCBI Taxonomy" id="103796"/>
    <lineage>
        <taxon>Bacteria</taxon>
        <taxon>Pseudomonadati</taxon>
        <taxon>Pseudomonadota</taxon>
        <taxon>Gammaproteobacteria</taxon>
        <taxon>Pseudomonadales</taxon>
        <taxon>Pseudomonadaceae</taxon>
        <taxon>Pseudomonas</taxon>
        <taxon>Pseudomonas syringae</taxon>
    </lineage>
</organism>
<evidence type="ECO:0000313" key="2">
    <source>
        <dbReference type="Proteomes" id="UP000230024"/>
    </source>
</evidence>
<proteinExistence type="predicted"/>
<name>A0AAU8XES7_PSESF</name>
<dbReference type="EMBL" id="CP024712">
    <property type="protein sequence ID" value="ATV17030.1"/>
    <property type="molecule type" value="Genomic_DNA"/>
</dbReference>
<sequence length="119" mass="13532">MPFRTLRVLLTTQSVENCIPTLERAERDINYRAALRVVMPFRALCILLTTQSVENCIPTLERAERDINCRATLCVVMPFRTLRVLPVSGGRRISVIAQPKIFLKNTCMSDHELWSAALS</sequence>
<gene>
    <name evidence="1" type="ORF">CT122_09140</name>
</gene>
<reference evidence="1 2" key="1">
    <citation type="submission" date="2017-11" db="EMBL/GenBank/DDBJ databases">
        <title>Complete DNA Sequence of Pseudomonas syringae pv. actinidiae, biovar 5 (Psa5).</title>
        <authorList>
            <person name="Butler M."/>
            <person name="Taiaroa G."/>
            <person name="Sumpter N."/>
            <person name="Poulter R."/>
        </authorList>
    </citation>
    <scope>NUCLEOTIDE SEQUENCE [LARGE SCALE GENOMIC DNA]</scope>
    <source>
        <strain evidence="1 2">MAFF212063</strain>
    </source>
</reference>
<accession>A0AAU8XES7</accession>
<dbReference type="AlphaFoldDB" id="A0AAU8XES7"/>
<evidence type="ECO:0000313" key="1">
    <source>
        <dbReference type="EMBL" id="ATV17030.1"/>
    </source>
</evidence>
<protein>
    <submittedName>
        <fullName evidence="1">Uncharacterized protein</fullName>
    </submittedName>
</protein>
<dbReference type="Proteomes" id="UP000230024">
    <property type="component" value="Chromosome"/>
</dbReference>